<feature type="domain" description="Acyl-CoA dehydrogenase/oxidase N-terminal" evidence="9">
    <location>
        <begin position="7"/>
        <end position="114"/>
    </location>
</feature>
<dbReference type="GO" id="GO:0005886">
    <property type="term" value="C:plasma membrane"/>
    <property type="evidence" value="ECO:0007669"/>
    <property type="project" value="TreeGrafter"/>
</dbReference>
<dbReference type="Pfam" id="PF02770">
    <property type="entry name" value="Acyl-CoA_dh_M"/>
    <property type="match status" value="1"/>
</dbReference>
<dbReference type="InterPro" id="IPR009075">
    <property type="entry name" value="AcylCo_DH/oxidase_C"/>
</dbReference>
<dbReference type="Gene3D" id="1.10.540.10">
    <property type="entry name" value="Acyl-CoA dehydrogenase/oxidase, N-terminal domain"/>
    <property type="match status" value="1"/>
</dbReference>
<dbReference type="InterPro" id="IPR036250">
    <property type="entry name" value="AcylCo_DH-like_C"/>
</dbReference>
<evidence type="ECO:0000313" key="10">
    <source>
        <dbReference type="EMBL" id="MBR7619290.1"/>
    </source>
</evidence>
<sequence length="392" mass="42366">MHLDFSAEESAFRGEVRALISRVFPPGAPFDGSPADEARWHQALLARGWAVNKFPVAFGGPGWTAAMNFIWERETSAAGVPAQVGGMGPGMLAPVLFAFGSAEQQQRFLPGIVADTTRWCQGYSEPGAGSDLAALRTRAVREGEFYVVDGEKVWTSGAHKADWIFCLTRTATEAKRQAGITFLLIDMRSPGVTVTPIISIDGRHSFNRVTFDAVRVPVENRIGEEGQGWTYAKGLLTHERTGQAFVSLSLNLARGIRIAASTEIPGSQGDRLIDDPGFAKRLAGLEIELRALEMTELRTLWEVAAGSAPGAQSSMLKLKGTDIVQGLTELYVECAGPYAAPWFPEVDGVAEPLGPAWARREVARYLEGRAASIAGGSDEIQRNIMAKHVLKI</sequence>
<feature type="domain" description="Acyl-CoA oxidase/dehydrogenase middle" evidence="8">
    <location>
        <begin position="120"/>
        <end position="213"/>
    </location>
</feature>
<dbReference type="Gene3D" id="2.40.110.10">
    <property type="entry name" value="Butyryl-CoA Dehydrogenase, subunit A, domain 2"/>
    <property type="match status" value="1"/>
</dbReference>
<proteinExistence type="inferred from homology"/>
<dbReference type="GO" id="GO:0050660">
    <property type="term" value="F:flavin adenine dinucleotide binding"/>
    <property type="evidence" value="ECO:0007669"/>
    <property type="project" value="InterPro"/>
</dbReference>
<feature type="domain" description="Acyl-CoA dehydrogenase/oxidase C-terminal" evidence="7">
    <location>
        <begin position="226"/>
        <end position="390"/>
    </location>
</feature>
<dbReference type="Pfam" id="PF00441">
    <property type="entry name" value="Acyl-CoA_dh_1"/>
    <property type="match status" value="1"/>
</dbReference>
<dbReference type="PANTHER" id="PTHR43292:SF3">
    <property type="entry name" value="ACYL-COA DEHYDROGENASE FADE29"/>
    <property type="match status" value="1"/>
</dbReference>
<name>A0A941HW90_9CAUL</name>
<dbReference type="EMBL" id="JAGSGD010000001">
    <property type="protein sequence ID" value="MBR7619290.1"/>
    <property type="molecule type" value="Genomic_DNA"/>
</dbReference>
<dbReference type="InterPro" id="IPR006091">
    <property type="entry name" value="Acyl-CoA_Oxase/DH_mid-dom"/>
</dbReference>
<comment type="cofactor">
    <cofactor evidence="1 6">
        <name>FAD</name>
        <dbReference type="ChEBI" id="CHEBI:57692"/>
    </cofactor>
</comment>
<dbReference type="Proteomes" id="UP000622580">
    <property type="component" value="Unassembled WGS sequence"/>
</dbReference>
<evidence type="ECO:0000256" key="5">
    <source>
        <dbReference type="ARBA" id="ARBA00023002"/>
    </source>
</evidence>
<protein>
    <submittedName>
        <fullName evidence="10">Acyl-CoA dehydrogenase family protein</fullName>
    </submittedName>
</protein>
<keyword evidence="4 6" id="KW-0274">FAD</keyword>
<dbReference type="Gene3D" id="1.20.140.10">
    <property type="entry name" value="Butyryl-CoA Dehydrogenase, subunit A, domain 3"/>
    <property type="match status" value="1"/>
</dbReference>
<comment type="caution">
    <text evidence="10">The sequence shown here is derived from an EMBL/GenBank/DDBJ whole genome shotgun (WGS) entry which is preliminary data.</text>
</comment>
<evidence type="ECO:0000256" key="4">
    <source>
        <dbReference type="ARBA" id="ARBA00022827"/>
    </source>
</evidence>
<comment type="similarity">
    <text evidence="2 6">Belongs to the acyl-CoA dehydrogenase family.</text>
</comment>
<reference evidence="10" key="1">
    <citation type="submission" date="2021-04" db="EMBL/GenBank/DDBJ databases">
        <title>Draft genome assembly of strain Phenylobacterium sp. 20VBR1 using MiniION and Illumina platforms.</title>
        <authorList>
            <person name="Thomas F.A."/>
            <person name="Krishnan K.P."/>
            <person name="Sinha R.K."/>
        </authorList>
    </citation>
    <scope>NUCLEOTIDE SEQUENCE</scope>
    <source>
        <strain evidence="10">20VBR1</strain>
    </source>
</reference>
<keyword evidence="3 6" id="KW-0285">Flavoprotein</keyword>
<dbReference type="Pfam" id="PF02771">
    <property type="entry name" value="Acyl-CoA_dh_N"/>
    <property type="match status" value="1"/>
</dbReference>
<gene>
    <name evidence="10" type="ORF">JKL49_07790</name>
</gene>
<dbReference type="InterPro" id="IPR013786">
    <property type="entry name" value="AcylCoA_DH/ox_N"/>
</dbReference>
<accession>A0A941HW90</accession>
<dbReference type="FunFam" id="2.40.110.10:FF:000011">
    <property type="entry name" value="Acyl-CoA dehydrogenase FadE34"/>
    <property type="match status" value="1"/>
</dbReference>
<organism evidence="10 11">
    <name type="scientific">Phenylobacterium glaciei</name>
    <dbReference type="NCBI Taxonomy" id="2803784"/>
    <lineage>
        <taxon>Bacteria</taxon>
        <taxon>Pseudomonadati</taxon>
        <taxon>Pseudomonadota</taxon>
        <taxon>Alphaproteobacteria</taxon>
        <taxon>Caulobacterales</taxon>
        <taxon>Caulobacteraceae</taxon>
        <taxon>Phenylobacterium</taxon>
    </lineage>
</organism>
<dbReference type="SUPFAM" id="SSF47203">
    <property type="entry name" value="Acyl-CoA dehydrogenase C-terminal domain-like"/>
    <property type="match status" value="1"/>
</dbReference>
<evidence type="ECO:0000256" key="3">
    <source>
        <dbReference type="ARBA" id="ARBA00022630"/>
    </source>
</evidence>
<dbReference type="AlphaFoldDB" id="A0A941HW90"/>
<evidence type="ECO:0000313" key="11">
    <source>
        <dbReference type="Proteomes" id="UP000622580"/>
    </source>
</evidence>
<evidence type="ECO:0000256" key="6">
    <source>
        <dbReference type="RuleBase" id="RU362125"/>
    </source>
</evidence>
<keyword evidence="5 6" id="KW-0560">Oxidoreductase</keyword>
<evidence type="ECO:0000259" key="8">
    <source>
        <dbReference type="Pfam" id="PF02770"/>
    </source>
</evidence>
<keyword evidence="11" id="KW-1185">Reference proteome</keyword>
<evidence type="ECO:0000256" key="2">
    <source>
        <dbReference type="ARBA" id="ARBA00009347"/>
    </source>
</evidence>
<dbReference type="GO" id="GO:0016627">
    <property type="term" value="F:oxidoreductase activity, acting on the CH-CH group of donors"/>
    <property type="evidence" value="ECO:0007669"/>
    <property type="project" value="InterPro"/>
</dbReference>
<dbReference type="PANTHER" id="PTHR43292">
    <property type="entry name" value="ACYL-COA DEHYDROGENASE"/>
    <property type="match status" value="1"/>
</dbReference>
<dbReference type="InterPro" id="IPR009100">
    <property type="entry name" value="AcylCoA_DH/oxidase_NM_dom_sf"/>
</dbReference>
<evidence type="ECO:0000256" key="1">
    <source>
        <dbReference type="ARBA" id="ARBA00001974"/>
    </source>
</evidence>
<evidence type="ECO:0000259" key="9">
    <source>
        <dbReference type="Pfam" id="PF02771"/>
    </source>
</evidence>
<dbReference type="SUPFAM" id="SSF56645">
    <property type="entry name" value="Acyl-CoA dehydrogenase NM domain-like"/>
    <property type="match status" value="1"/>
</dbReference>
<evidence type="ECO:0000259" key="7">
    <source>
        <dbReference type="Pfam" id="PF00441"/>
    </source>
</evidence>
<dbReference type="InterPro" id="IPR037069">
    <property type="entry name" value="AcylCoA_DH/ox_N_sf"/>
</dbReference>
<dbReference type="InterPro" id="IPR052161">
    <property type="entry name" value="Mycobact_Acyl-CoA_DH"/>
</dbReference>
<dbReference type="RefSeq" id="WP_215339606.1">
    <property type="nucleotide sequence ID" value="NZ_JAGSGD010000001.1"/>
</dbReference>
<dbReference type="InterPro" id="IPR046373">
    <property type="entry name" value="Acyl-CoA_Oxase/DH_mid-dom_sf"/>
</dbReference>